<name>A0A1X1L6B9_STRMT</name>
<evidence type="ECO:0000313" key="1">
    <source>
        <dbReference type="EMBL" id="ORP07273.1"/>
    </source>
</evidence>
<dbReference type="RefSeq" id="WP_084930201.1">
    <property type="nucleotide sequence ID" value="NZ_NCVN01000026.1"/>
</dbReference>
<comment type="caution">
    <text evidence="1">The sequence shown here is derived from an EMBL/GenBank/DDBJ whole genome shotgun (WGS) entry which is preliminary data.</text>
</comment>
<dbReference type="EMBL" id="NCVN01000026">
    <property type="protein sequence ID" value="ORP07273.1"/>
    <property type="molecule type" value="Genomic_DNA"/>
</dbReference>
<gene>
    <name evidence="1" type="ORF">B7692_05865</name>
</gene>
<reference evidence="1 2" key="1">
    <citation type="journal article" date="2016" name="Eur. J. Clin. Microbiol. Infect. Dis.">
        <title>Whole genome sequencing as a tool for phylogenetic analysis of clinical strains of Mitis group streptococci.</title>
        <authorList>
            <person name="Rasmussen L.H."/>
            <person name="Dargis R."/>
            <person name="Hojholt K."/>
            <person name="Christensen J.J."/>
            <person name="Skovgaard O."/>
            <person name="Justesen U.S."/>
            <person name="Rosenvinge F.S."/>
            <person name="Moser C."/>
            <person name="Lukjancenko O."/>
            <person name="Rasmussen S."/>
            <person name="Nielsen X.C."/>
        </authorList>
    </citation>
    <scope>NUCLEOTIDE SEQUENCE [LARGE SCALE GENOMIC DNA]</scope>
    <source>
        <strain evidence="1 2">B_009152_10</strain>
    </source>
</reference>
<dbReference type="AlphaFoldDB" id="A0A1X1L6B9"/>
<accession>A0A1X1L6B9</accession>
<proteinExistence type="predicted"/>
<protein>
    <submittedName>
        <fullName evidence="1">Uncharacterized protein</fullName>
    </submittedName>
</protein>
<organism evidence="1 2">
    <name type="scientific">Streptococcus mitis</name>
    <dbReference type="NCBI Taxonomy" id="28037"/>
    <lineage>
        <taxon>Bacteria</taxon>
        <taxon>Bacillati</taxon>
        <taxon>Bacillota</taxon>
        <taxon>Bacilli</taxon>
        <taxon>Lactobacillales</taxon>
        <taxon>Streptococcaceae</taxon>
        <taxon>Streptococcus</taxon>
        <taxon>Streptococcus mitis group</taxon>
    </lineage>
</organism>
<dbReference type="Proteomes" id="UP000193206">
    <property type="component" value="Unassembled WGS sequence"/>
</dbReference>
<sequence>MNHIQKSTSKVELSQLVSPYQLEVAKTLSEAMADNQALELLASDILYKVGNLALTQAEILKNTPEAKAYTDYILKAFTYYATEKMK</sequence>
<evidence type="ECO:0000313" key="2">
    <source>
        <dbReference type="Proteomes" id="UP000193206"/>
    </source>
</evidence>